<keyword evidence="2" id="KW-0285">Flavoprotein</keyword>
<feature type="domain" description="FAD-binding" evidence="4">
    <location>
        <begin position="2"/>
        <end position="334"/>
    </location>
</feature>
<keyword evidence="6" id="KW-1185">Reference proteome</keyword>
<evidence type="ECO:0000256" key="2">
    <source>
        <dbReference type="ARBA" id="ARBA00022630"/>
    </source>
</evidence>
<dbReference type="Pfam" id="PF01494">
    <property type="entry name" value="FAD_binding_3"/>
    <property type="match status" value="1"/>
</dbReference>
<dbReference type="RefSeq" id="WP_273940948.1">
    <property type="nucleotide sequence ID" value="NZ_CP097263.1"/>
</dbReference>
<dbReference type="Proteomes" id="UP001589810">
    <property type="component" value="Unassembled WGS sequence"/>
</dbReference>
<dbReference type="Pfam" id="PF21274">
    <property type="entry name" value="Rng_hyd_C"/>
    <property type="match status" value="1"/>
</dbReference>
<gene>
    <name evidence="5" type="ORF">ACFFH7_13615</name>
</gene>
<dbReference type="InterPro" id="IPR036188">
    <property type="entry name" value="FAD/NAD-bd_sf"/>
</dbReference>
<protein>
    <submittedName>
        <fullName evidence="5">FAD-dependent monooxygenase</fullName>
    </submittedName>
</protein>
<dbReference type="Gene3D" id="3.40.30.120">
    <property type="match status" value="1"/>
</dbReference>
<evidence type="ECO:0000256" key="3">
    <source>
        <dbReference type="ARBA" id="ARBA00022827"/>
    </source>
</evidence>
<dbReference type="PRINTS" id="PR00420">
    <property type="entry name" value="RNGMNOXGNASE"/>
</dbReference>
<dbReference type="Gene3D" id="3.30.70.2450">
    <property type="match status" value="1"/>
</dbReference>
<proteinExistence type="predicted"/>
<evidence type="ECO:0000256" key="1">
    <source>
        <dbReference type="ARBA" id="ARBA00001974"/>
    </source>
</evidence>
<dbReference type="GO" id="GO:0004497">
    <property type="term" value="F:monooxygenase activity"/>
    <property type="evidence" value="ECO:0007669"/>
    <property type="project" value="UniProtKB-KW"/>
</dbReference>
<sequence>MDTDVLVVGAGPAGLMTANELQVAGVSVVLADKLPRRSELSRAGGVQSRTLEAFDQRGLLEPLLASGDFPIGSGHFAGVPLELANIRPREWRYLPQVDLEAFFEDHLAAQGIHARRDHELVDLAQDVESVTATFANGTTIRSRYLVAADGAHSKVRHLLGAEFPGRLGTATVIAADVSLGGIERELSHTWSEDGTWIALFPLGTDAAGQPITRLVLGGPGRSVPRDVPITEDEIREGLRIVFDDRVELLELRYSRRITNAARQAAQYRHGRVFLAGDAAHVHLPLGAQGMNTGIGDAFNLGWKLGAAVHGWAPADLLDSYHAERHPVGAGVLRNVQAQSLYMDWQGTRDPDVLAGQAIFRELAQLPAVQRHLADLMSGMVIRYPIPGDGLVGLPAPDLPVGSSRLHAMLRPGRAILLDPDDQYAKLGDLWSATVSRVTAGRPMLVRPDGYVCWAGSPDELEPALTRWFGEPR</sequence>
<evidence type="ECO:0000313" key="5">
    <source>
        <dbReference type="EMBL" id="MFC0542530.1"/>
    </source>
</evidence>
<dbReference type="InterPro" id="IPR002938">
    <property type="entry name" value="FAD-bd"/>
</dbReference>
<evidence type="ECO:0000259" key="4">
    <source>
        <dbReference type="Pfam" id="PF01494"/>
    </source>
</evidence>
<organism evidence="5 6">
    <name type="scientific">Kutzneria chonburiensis</name>
    <dbReference type="NCBI Taxonomy" id="1483604"/>
    <lineage>
        <taxon>Bacteria</taxon>
        <taxon>Bacillati</taxon>
        <taxon>Actinomycetota</taxon>
        <taxon>Actinomycetes</taxon>
        <taxon>Pseudonocardiales</taxon>
        <taxon>Pseudonocardiaceae</taxon>
        <taxon>Kutzneria</taxon>
    </lineage>
</organism>
<dbReference type="Gene3D" id="3.50.50.60">
    <property type="entry name" value="FAD/NAD(P)-binding domain"/>
    <property type="match status" value="1"/>
</dbReference>
<comment type="cofactor">
    <cofactor evidence="1">
        <name>FAD</name>
        <dbReference type="ChEBI" id="CHEBI:57692"/>
    </cofactor>
</comment>
<dbReference type="PANTHER" id="PTHR43004:SF19">
    <property type="entry name" value="BINDING MONOOXYGENASE, PUTATIVE (JCVI)-RELATED"/>
    <property type="match status" value="1"/>
</dbReference>
<dbReference type="SUPFAM" id="SSF51905">
    <property type="entry name" value="FAD/NAD(P)-binding domain"/>
    <property type="match status" value="1"/>
</dbReference>
<reference evidence="5 6" key="1">
    <citation type="submission" date="2024-09" db="EMBL/GenBank/DDBJ databases">
        <authorList>
            <person name="Sun Q."/>
            <person name="Mori K."/>
        </authorList>
    </citation>
    <scope>NUCLEOTIDE SEQUENCE [LARGE SCALE GENOMIC DNA]</scope>
    <source>
        <strain evidence="5 6">TBRC 1432</strain>
    </source>
</reference>
<name>A0ABV6MQE7_9PSEU</name>
<accession>A0ABV6MQE7</accession>
<evidence type="ECO:0000313" key="6">
    <source>
        <dbReference type="Proteomes" id="UP001589810"/>
    </source>
</evidence>
<comment type="caution">
    <text evidence="5">The sequence shown here is derived from an EMBL/GenBank/DDBJ whole genome shotgun (WGS) entry which is preliminary data.</text>
</comment>
<dbReference type="EMBL" id="JBHLUD010000004">
    <property type="protein sequence ID" value="MFC0542530.1"/>
    <property type="molecule type" value="Genomic_DNA"/>
</dbReference>
<dbReference type="PANTHER" id="PTHR43004">
    <property type="entry name" value="TRK SYSTEM POTASSIUM UPTAKE PROTEIN"/>
    <property type="match status" value="1"/>
</dbReference>
<keyword evidence="3" id="KW-0274">FAD</keyword>
<keyword evidence="5" id="KW-0560">Oxidoreductase</keyword>
<keyword evidence="5" id="KW-0503">Monooxygenase</keyword>
<dbReference type="InterPro" id="IPR050641">
    <property type="entry name" value="RIFMO-like"/>
</dbReference>